<accession>A0A412IA32</accession>
<dbReference type="Gene3D" id="3.40.50.150">
    <property type="entry name" value="Vaccinia Virus protein VP39"/>
    <property type="match status" value="1"/>
</dbReference>
<dbReference type="GO" id="GO:0009307">
    <property type="term" value="P:DNA restriction-modification system"/>
    <property type="evidence" value="ECO:0007669"/>
    <property type="project" value="UniProtKB-KW"/>
</dbReference>
<dbReference type="InterPro" id="IPR018117">
    <property type="entry name" value="C5_DNA_meth_AS"/>
</dbReference>
<evidence type="ECO:0000256" key="2">
    <source>
        <dbReference type="ARBA" id="ARBA00022679"/>
    </source>
</evidence>
<dbReference type="AlphaFoldDB" id="A0A412IA32"/>
<dbReference type="InterPro" id="IPR001525">
    <property type="entry name" value="C5_MeTfrase"/>
</dbReference>
<dbReference type="GO" id="GO:0003886">
    <property type="term" value="F:DNA (cytosine-5-)-methyltransferase activity"/>
    <property type="evidence" value="ECO:0007669"/>
    <property type="project" value="UniProtKB-EC"/>
</dbReference>
<evidence type="ECO:0000256" key="3">
    <source>
        <dbReference type="ARBA" id="ARBA00022691"/>
    </source>
</evidence>
<evidence type="ECO:0000256" key="6">
    <source>
        <dbReference type="PROSITE-ProRule" id="PRU01016"/>
    </source>
</evidence>
<dbReference type="PROSITE" id="PS51679">
    <property type="entry name" value="SAM_MT_C5"/>
    <property type="match status" value="1"/>
</dbReference>
<keyword evidence="1 6" id="KW-0489">Methyltransferase</keyword>
<dbReference type="GO" id="GO:0032259">
    <property type="term" value="P:methylation"/>
    <property type="evidence" value="ECO:0007669"/>
    <property type="project" value="UniProtKB-KW"/>
</dbReference>
<dbReference type="NCBIfam" id="TIGR00675">
    <property type="entry name" value="dcm"/>
    <property type="match status" value="1"/>
</dbReference>
<keyword evidence="2 6" id="KW-0808">Transferase</keyword>
<dbReference type="InterPro" id="IPR029063">
    <property type="entry name" value="SAM-dependent_MTases_sf"/>
</dbReference>
<gene>
    <name evidence="9" type="ORF">DWX97_21220</name>
</gene>
<dbReference type="EMBL" id="QRVJ01000027">
    <property type="protein sequence ID" value="RGS33688.1"/>
    <property type="molecule type" value="Genomic_DNA"/>
</dbReference>
<comment type="caution">
    <text evidence="9">The sequence shown here is derived from an EMBL/GenBank/DDBJ whole genome shotgun (WGS) entry which is preliminary data.</text>
</comment>
<sequence length="246" mass="27670">MKQSKLTHGSLFSGIGGFELGAEMAGIDTLWNCEIEKFQGEILKNKFPHAERFTDITKTTSLRYVDIISGGFPCQDISVAGKREGIKGERSGLWSEMYRIIREVRPKYVIVENSPALTISGLEQVLCDLSKIGYNAEWQCISNYAFGYPHKRERLYLIAYSNQIGLQGDICNNGCFNSIFKKWTSDTSVGYTCAKRILEIPAHSVVRNDDGFSHWTHRVGSIGNAVNPCVAKYLFECIKEFDNQLA</sequence>
<evidence type="ECO:0000256" key="7">
    <source>
        <dbReference type="RuleBase" id="RU000416"/>
    </source>
</evidence>
<organism evidence="9 10">
    <name type="scientific">Bacteroides cellulosilyticus</name>
    <dbReference type="NCBI Taxonomy" id="246787"/>
    <lineage>
        <taxon>Bacteria</taxon>
        <taxon>Pseudomonadati</taxon>
        <taxon>Bacteroidota</taxon>
        <taxon>Bacteroidia</taxon>
        <taxon>Bacteroidales</taxon>
        <taxon>Bacteroidaceae</taxon>
        <taxon>Bacteroides</taxon>
    </lineage>
</organism>
<dbReference type="Proteomes" id="UP000283341">
    <property type="component" value="Unassembled WGS sequence"/>
</dbReference>
<dbReference type="SUPFAM" id="SSF53335">
    <property type="entry name" value="S-adenosyl-L-methionine-dependent methyltransferases"/>
    <property type="match status" value="1"/>
</dbReference>
<protein>
    <recommendedName>
        <fullName evidence="8">Cytosine-specific methyltransferase</fullName>
        <ecNumber evidence="8">2.1.1.37</ecNumber>
    </recommendedName>
</protein>
<feature type="active site" evidence="6">
    <location>
        <position position="74"/>
    </location>
</feature>
<dbReference type="EC" id="2.1.1.37" evidence="8"/>
<name>A0A412IA32_9BACE</name>
<proteinExistence type="inferred from homology"/>
<dbReference type="RefSeq" id="WP_118403577.1">
    <property type="nucleotide sequence ID" value="NZ_JADNFX010000018.1"/>
</dbReference>
<evidence type="ECO:0000313" key="10">
    <source>
        <dbReference type="Proteomes" id="UP000283341"/>
    </source>
</evidence>
<comment type="similarity">
    <text evidence="6 7">Belongs to the class I-like SAM-binding methyltransferase superfamily. C5-methyltransferase family.</text>
</comment>
<dbReference type="InterPro" id="IPR050750">
    <property type="entry name" value="C5-MTase"/>
</dbReference>
<dbReference type="PANTHER" id="PTHR46098">
    <property type="entry name" value="TRNA (CYTOSINE(38)-C(5))-METHYLTRANSFERASE"/>
    <property type="match status" value="1"/>
</dbReference>
<comment type="catalytic activity">
    <reaction evidence="5 8">
        <text>a 2'-deoxycytidine in DNA + S-adenosyl-L-methionine = a 5-methyl-2'-deoxycytidine in DNA + S-adenosyl-L-homocysteine + H(+)</text>
        <dbReference type="Rhea" id="RHEA:13681"/>
        <dbReference type="Rhea" id="RHEA-COMP:11369"/>
        <dbReference type="Rhea" id="RHEA-COMP:11370"/>
        <dbReference type="ChEBI" id="CHEBI:15378"/>
        <dbReference type="ChEBI" id="CHEBI:57856"/>
        <dbReference type="ChEBI" id="CHEBI:59789"/>
        <dbReference type="ChEBI" id="CHEBI:85452"/>
        <dbReference type="ChEBI" id="CHEBI:85454"/>
        <dbReference type="EC" id="2.1.1.37"/>
    </reaction>
</comment>
<dbReference type="PANTHER" id="PTHR46098:SF1">
    <property type="entry name" value="TRNA (CYTOSINE(38)-C(5))-METHYLTRANSFERASE"/>
    <property type="match status" value="1"/>
</dbReference>
<dbReference type="PROSITE" id="PS00094">
    <property type="entry name" value="C5_MTASE_1"/>
    <property type="match status" value="1"/>
</dbReference>
<keyword evidence="3 6" id="KW-0949">S-adenosyl-L-methionine</keyword>
<dbReference type="PRINTS" id="PR00105">
    <property type="entry name" value="C5METTRFRASE"/>
</dbReference>
<evidence type="ECO:0000313" key="9">
    <source>
        <dbReference type="EMBL" id="RGS33688.1"/>
    </source>
</evidence>
<dbReference type="Pfam" id="PF00145">
    <property type="entry name" value="DNA_methylase"/>
    <property type="match status" value="1"/>
</dbReference>
<evidence type="ECO:0000256" key="4">
    <source>
        <dbReference type="ARBA" id="ARBA00022747"/>
    </source>
</evidence>
<reference evidence="9 10" key="1">
    <citation type="submission" date="2018-08" db="EMBL/GenBank/DDBJ databases">
        <title>A genome reference for cultivated species of the human gut microbiota.</title>
        <authorList>
            <person name="Zou Y."/>
            <person name="Xue W."/>
            <person name="Luo G."/>
        </authorList>
    </citation>
    <scope>NUCLEOTIDE SEQUENCE [LARGE SCALE GENOMIC DNA]</scope>
    <source>
        <strain evidence="9 10">AF22-3AC</strain>
    </source>
</reference>
<evidence type="ECO:0000256" key="1">
    <source>
        <dbReference type="ARBA" id="ARBA00022603"/>
    </source>
</evidence>
<keyword evidence="4" id="KW-0680">Restriction system</keyword>
<evidence type="ECO:0000256" key="8">
    <source>
        <dbReference type="RuleBase" id="RU000417"/>
    </source>
</evidence>
<evidence type="ECO:0000256" key="5">
    <source>
        <dbReference type="ARBA" id="ARBA00047422"/>
    </source>
</evidence>